<evidence type="ECO:0000313" key="4">
    <source>
        <dbReference type="Proteomes" id="UP000185596"/>
    </source>
</evidence>
<keyword evidence="4" id="KW-1185">Reference proteome</keyword>
<feature type="compositionally biased region" description="Low complexity" evidence="1">
    <location>
        <begin position="1"/>
        <end position="12"/>
    </location>
</feature>
<evidence type="ECO:0000256" key="2">
    <source>
        <dbReference type="SAM" id="Phobius"/>
    </source>
</evidence>
<gene>
    <name evidence="3" type="ORF">BU204_23655</name>
</gene>
<feature type="transmembrane region" description="Helical" evidence="2">
    <location>
        <begin position="239"/>
        <end position="258"/>
    </location>
</feature>
<comment type="caution">
    <text evidence="3">The sequence shown here is derived from an EMBL/GenBank/DDBJ whole genome shotgun (WGS) entry which is preliminary data.</text>
</comment>
<dbReference type="EMBL" id="MSIE01000045">
    <property type="protein sequence ID" value="OLF15070.1"/>
    <property type="molecule type" value="Genomic_DNA"/>
</dbReference>
<organism evidence="3 4">
    <name type="scientific">Actinophytocola xanthii</name>
    <dbReference type="NCBI Taxonomy" id="1912961"/>
    <lineage>
        <taxon>Bacteria</taxon>
        <taxon>Bacillati</taxon>
        <taxon>Actinomycetota</taxon>
        <taxon>Actinomycetes</taxon>
        <taxon>Pseudonocardiales</taxon>
        <taxon>Pseudonocardiaceae</taxon>
    </lineage>
</organism>
<proteinExistence type="predicted"/>
<feature type="transmembrane region" description="Helical" evidence="2">
    <location>
        <begin position="376"/>
        <end position="396"/>
    </location>
</feature>
<evidence type="ECO:0000313" key="3">
    <source>
        <dbReference type="EMBL" id="OLF15070.1"/>
    </source>
</evidence>
<feature type="transmembrane region" description="Helical" evidence="2">
    <location>
        <begin position="163"/>
        <end position="182"/>
    </location>
</feature>
<feature type="transmembrane region" description="Helical" evidence="2">
    <location>
        <begin position="22"/>
        <end position="42"/>
    </location>
</feature>
<feature type="transmembrane region" description="Helical" evidence="2">
    <location>
        <begin position="111"/>
        <end position="132"/>
    </location>
</feature>
<feature type="transmembrane region" description="Helical" evidence="2">
    <location>
        <begin position="349"/>
        <end position="369"/>
    </location>
</feature>
<sequence>MTPPETETATATEEPETTRPPAAARVAVVATFLVGVGAVGASSVLSSAGARVVLSLAVIAVGWGIARRAEESPVGERVVRATGTSLAVLGAYLFGLALVTASVGSGPAAVAPSPTMVVLLVYGFPTLALLLATATGMRAWASGAGAILPMLAVLLLAASGASAGLVAVLMLGVAVVLLWPAVRTPAHSVPGNLAGAAAAMAASFAFGAGSSPFGSLGTTQLGAAETEDTGGALSGGPQAAVVAGALLVAVVLLVAAVLRRDLATGVLAGSLFATPPLALVADPVVADWPLAVRIVLVAVPLVVALAAAIATRTPPLRTASARAWCAVVVAGAAVALLTLGLPVLGWAPVAQGAVSLVVLVGVVALAYWLPGLPGAAAAVVALLGLAWASPWFPLLGGGLGMDTGTRPLIGALDVGAAAVVVWLLLRRHPRVGVFAASAYSLAASLAAFFGLLLFDPGYFGGTTGPFPGEWAPVLVVGLPLLLLVLPAAALAFGRWAATAQAVGAVALAAAGFVPLKVMAAGIGGSGVDGYGARLALQPLTPTDWLMTSSTLSEVSGTAAVALLLVVLAALVLAASLAGRPSAPLAAAIALVLLATVQAALLTALAEWSADEAETLGWVLGAAALVAGAVAWLSVRVAERR</sequence>
<dbReference type="RefSeq" id="WP_075127930.1">
    <property type="nucleotide sequence ID" value="NZ_MSIE01000045.1"/>
</dbReference>
<feature type="transmembrane region" description="Helical" evidence="2">
    <location>
        <begin position="78"/>
        <end position="99"/>
    </location>
</feature>
<feature type="transmembrane region" description="Helical" evidence="2">
    <location>
        <begin position="139"/>
        <end position="157"/>
    </location>
</feature>
<accession>A0A1Q8CL36</accession>
<feature type="transmembrane region" description="Helical" evidence="2">
    <location>
        <begin position="323"/>
        <end position="343"/>
    </location>
</feature>
<feature type="transmembrane region" description="Helical" evidence="2">
    <location>
        <begin position="290"/>
        <end position="311"/>
    </location>
</feature>
<feature type="transmembrane region" description="Helical" evidence="2">
    <location>
        <begin position="48"/>
        <end position="66"/>
    </location>
</feature>
<feature type="region of interest" description="Disordered" evidence="1">
    <location>
        <begin position="1"/>
        <end position="20"/>
    </location>
</feature>
<dbReference type="Proteomes" id="UP000185596">
    <property type="component" value="Unassembled WGS sequence"/>
</dbReference>
<dbReference type="AlphaFoldDB" id="A0A1Q8CL36"/>
<keyword evidence="2" id="KW-1133">Transmembrane helix</keyword>
<protein>
    <submittedName>
        <fullName evidence="3">Uncharacterized protein</fullName>
    </submittedName>
</protein>
<feature type="transmembrane region" description="Helical" evidence="2">
    <location>
        <begin position="584"/>
        <end position="605"/>
    </location>
</feature>
<keyword evidence="2" id="KW-0472">Membrane</keyword>
<evidence type="ECO:0000256" key="1">
    <source>
        <dbReference type="SAM" id="MobiDB-lite"/>
    </source>
</evidence>
<feature type="transmembrane region" description="Helical" evidence="2">
    <location>
        <begin position="408"/>
        <end position="425"/>
    </location>
</feature>
<feature type="transmembrane region" description="Helical" evidence="2">
    <location>
        <begin position="617"/>
        <end position="637"/>
    </location>
</feature>
<feature type="transmembrane region" description="Helical" evidence="2">
    <location>
        <begin position="504"/>
        <end position="524"/>
    </location>
</feature>
<feature type="transmembrane region" description="Helical" evidence="2">
    <location>
        <begin position="432"/>
        <end position="453"/>
    </location>
</feature>
<reference evidence="3 4" key="1">
    <citation type="submission" date="2016-12" db="EMBL/GenBank/DDBJ databases">
        <title>The draft genome sequence of Actinophytocola sp. 11-183.</title>
        <authorList>
            <person name="Wang W."/>
            <person name="Yuan L."/>
        </authorList>
    </citation>
    <scope>NUCLEOTIDE SEQUENCE [LARGE SCALE GENOMIC DNA]</scope>
    <source>
        <strain evidence="3 4">11-183</strain>
    </source>
</reference>
<feature type="transmembrane region" description="Helical" evidence="2">
    <location>
        <begin position="189"/>
        <end position="208"/>
    </location>
</feature>
<keyword evidence="2" id="KW-0812">Transmembrane</keyword>
<feature type="transmembrane region" description="Helical" evidence="2">
    <location>
        <begin position="554"/>
        <end position="577"/>
    </location>
</feature>
<feature type="transmembrane region" description="Helical" evidence="2">
    <location>
        <begin position="473"/>
        <end position="492"/>
    </location>
</feature>
<feature type="transmembrane region" description="Helical" evidence="2">
    <location>
        <begin position="265"/>
        <end position="284"/>
    </location>
</feature>
<name>A0A1Q8CL36_9PSEU</name>